<proteinExistence type="predicted"/>
<protein>
    <submittedName>
        <fullName evidence="1">Uncharacterized protein</fullName>
    </submittedName>
</protein>
<organism evidence="1 2">
    <name type="scientific">Rotaria sordida</name>
    <dbReference type="NCBI Taxonomy" id="392033"/>
    <lineage>
        <taxon>Eukaryota</taxon>
        <taxon>Metazoa</taxon>
        <taxon>Spiralia</taxon>
        <taxon>Gnathifera</taxon>
        <taxon>Rotifera</taxon>
        <taxon>Eurotatoria</taxon>
        <taxon>Bdelloidea</taxon>
        <taxon>Philodinida</taxon>
        <taxon>Philodinidae</taxon>
        <taxon>Rotaria</taxon>
    </lineage>
</organism>
<gene>
    <name evidence="1" type="ORF">ZHD862_LOCUS9390</name>
</gene>
<name>A0A814C7Y0_9BILA</name>
<dbReference type="AlphaFoldDB" id="A0A814C7Y0"/>
<accession>A0A814C7Y0</accession>
<dbReference type="Proteomes" id="UP000663864">
    <property type="component" value="Unassembled WGS sequence"/>
</dbReference>
<comment type="caution">
    <text evidence="1">The sequence shown here is derived from an EMBL/GenBank/DDBJ whole genome shotgun (WGS) entry which is preliminary data.</text>
</comment>
<evidence type="ECO:0000313" key="1">
    <source>
        <dbReference type="EMBL" id="CAF0939558.1"/>
    </source>
</evidence>
<reference evidence="1" key="1">
    <citation type="submission" date="2021-02" db="EMBL/GenBank/DDBJ databases">
        <authorList>
            <person name="Nowell W R."/>
        </authorList>
    </citation>
    <scope>NUCLEOTIDE SEQUENCE</scope>
</reference>
<dbReference type="EMBL" id="CAJNOT010000319">
    <property type="protein sequence ID" value="CAF0939558.1"/>
    <property type="molecule type" value="Genomic_DNA"/>
</dbReference>
<sequence length="82" mass="8976">MAETSNLLSTNDSISNAHTDITAIYDQFISILFTSNMPSTSSLLTLSISAISSFLIAIDTSRPLAYPSPQLCFHNHQSFQHV</sequence>
<evidence type="ECO:0000313" key="2">
    <source>
        <dbReference type="Proteomes" id="UP000663864"/>
    </source>
</evidence>